<accession>A0ACD0NQU0</accession>
<organism evidence="1 2">
    <name type="scientific">Violaceomyces palustris</name>
    <dbReference type="NCBI Taxonomy" id="1673888"/>
    <lineage>
        <taxon>Eukaryota</taxon>
        <taxon>Fungi</taxon>
        <taxon>Dikarya</taxon>
        <taxon>Basidiomycota</taxon>
        <taxon>Ustilaginomycotina</taxon>
        <taxon>Ustilaginomycetes</taxon>
        <taxon>Violaceomycetales</taxon>
        <taxon>Violaceomycetaceae</taxon>
        <taxon>Violaceomyces</taxon>
    </lineage>
</organism>
<gene>
    <name evidence="1" type="ORF">IE53DRAFT_319927</name>
</gene>
<reference evidence="1 2" key="1">
    <citation type="journal article" date="2018" name="Mol. Biol. Evol.">
        <title>Broad Genomic Sampling Reveals a Smut Pathogenic Ancestry of the Fungal Clade Ustilaginomycotina.</title>
        <authorList>
            <person name="Kijpornyongpan T."/>
            <person name="Mondo S.J."/>
            <person name="Barry K."/>
            <person name="Sandor L."/>
            <person name="Lee J."/>
            <person name="Lipzen A."/>
            <person name="Pangilinan J."/>
            <person name="LaButti K."/>
            <person name="Hainaut M."/>
            <person name="Henrissat B."/>
            <person name="Grigoriev I.V."/>
            <person name="Spatafora J.W."/>
            <person name="Aime M.C."/>
        </authorList>
    </citation>
    <scope>NUCLEOTIDE SEQUENCE [LARGE SCALE GENOMIC DNA]</scope>
    <source>
        <strain evidence="1 2">SA 807</strain>
    </source>
</reference>
<evidence type="ECO:0000313" key="2">
    <source>
        <dbReference type="Proteomes" id="UP000245626"/>
    </source>
</evidence>
<proteinExistence type="predicted"/>
<protein>
    <submittedName>
        <fullName evidence="1">Uncharacterized protein</fullName>
    </submittedName>
</protein>
<name>A0ACD0NQU0_9BASI</name>
<evidence type="ECO:0000313" key="1">
    <source>
        <dbReference type="EMBL" id="PWN48155.1"/>
    </source>
</evidence>
<dbReference type="Proteomes" id="UP000245626">
    <property type="component" value="Unassembled WGS sequence"/>
</dbReference>
<dbReference type="EMBL" id="KZ820258">
    <property type="protein sequence ID" value="PWN48155.1"/>
    <property type="molecule type" value="Genomic_DNA"/>
</dbReference>
<keyword evidence="2" id="KW-1185">Reference proteome</keyword>
<sequence>MQINAFLNLPTDPDLFTSPVVPITSLHYPILVQPGKPRDSLQAVQTRLRKAKILNEELADYFAARRELEEAYLKQLQKISKRNFLSDPSALGSAFLPVYERLVTELAEVANVHGELEKRISEECESAVRDASSKGDWARLREHDDSLGNTIKEISSLETQMAKDQKKVEGASAKKAAQAQAKLQETERALSQTMDLWEAEAPFAFEAYQKVDSSRLELLKECVAKFETAQSDAAQRLMQISERTLQECLNFDAQADMQEFILKNGVASTGARNGRPSAAPIRRGSLAGQSSLEERSNSGIGRTNGSNNDFATSTTSIHSGDRTIGESTPSRSGGGGSTLKSAFSRIGRGRSGKDSSSTGTLYGSLPSEPSRNGMSSSSAGVNRPGTAASSIRPSELDVVGEDSVASISTNASAPGSGASGLMAPLTPSNVSSNRLAAAPPLQSSSTAPQVDSEGFSIPPPDRKPWELGGNTSLTKDDDDQEEIADSSLASSSGVLTPKVSGMNISNQPISEDSEKEKAALEKMRMTLGAPQRRATTRRDRRDVRNTTYNPGMGLGEDRPMSQFGMLNTATSSPGMSLPSSPITASGFGTSKSAFVGQPGVGEHRTRSIASISSSHLGGINPFETTASGLRASLTERVNVIFQSREPAKVMVVGELSISVKDIDTSKPLHLRLDAFEQLEKAAPNPAFLSQLAGRPGEYKLDVAALAAQGGPTISAGSGGTAVILKYQLHVSESRKAQYVPVNVHAQWRCEENQTSFLLNYQVNPESKIVTAFGKEDGTGTPASVSDLSFLVSIQPSNVLNVMTKPTGVWSSENKSMYWKLNESLSLTADPSSSSKLLARFQVDAASTPQPVMVKWKIVGRTVSDLGVSVIDDSGTGPNESIKFEEVARSCVSGKYICSA</sequence>